<feature type="compositionally biased region" description="Basic and acidic residues" evidence="1">
    <location>
        <begin position="23"/>
        <end position="35"/>
    </location>
</feature>
<gene>
    <name evidence="2" type="ORF">PSU4_46090</name>
</gene>
<keyword evidence="3" id="KW-1185">Reference proteome</keyword>
<reference evidence="2 3" key="1">
    <citation type="submission" date="2019-07" db="EMBL/GenBank/DDBJ databases">
        <title>Whole genome shotgun sequence of Pseudonocardia sulfidoxydans NBRC 16205.</title>
        <authorList>
            <person name="Hosoyama A."/>
            <person name="Uohara A."/>
            <person name="Ohji S."/>
            <person name="Ichikawa N."/>
        </authorList>
    </citation>
    <scope>NUCLEOTIDE SEQUENCE [LARGE SCALE GENOMIC DNA]</scope>
    <source>
        <strain evidence="2 3">NBRC 16205</strain>
    </source>
</reference>
<accession>A0A511DLH9</accession>
<organism evidence="2 3">
    <name type="scientific">Pseudonocardia sulfidoxydans NBRC 16205</name>
    <dbReference type="NCBI Taxonomy" id="1223511"/>
    <lineage>
        <taxon>Bacteria</taxon>
        <taxon>Bacillati</taxon>
        <taxon>Actinomycetota</taxon>
        <taxon>Actinomycetes</taxon>
        <taxon>Pseudonocardiales</taxon>
        <taxon>Pseudonocardiaceae</taxon>
        <taxon>Pseudonocardia</taxon>
    </lineage>
</organism>
<evidence type="ECO:0000256" key="1">
    <source>
        <dbReference type="SAM" id="MobiDB-lite"/>
    </source>
</evidence>
<protein>
    <submittedName>
        <fullName evidence="2">Uncharacterized protein</fullName>
    </submittedName>
</protein>
<name>A0A511DLH9_9PSEU</name>
<comment type="caution">
    <text evidence="2">The sequence shown here is derived from an EMBL/GenBank/DDBJ whole genome shotgun (WGS) entry which is preliminary data.</text>
</comment>
<dbReference type="EMBL" id="BJVJ01000060">
    <property type="protein sequence ID" value="GEL25655.1"/>
    <property type="molecule type" value="Genomic_DNA"/>
</dbReference>
<evidence type="ECO:0000313" key="2">
    <source>
        <dbReference type="EMBL" id="GEL25655.1"/>
    </source>
</evidence>
<dbReference type="RefSeq" id="WP_186817133.1">
    <property type="nucleotide sequence ID" value="NZ_BJVJ01000060.1"/>
</dbReference>
<dbReference type="Proteomes" id="UP000321685">
    <property type="component" value="Unassembled WGS sequence"/>
</dbReference>
<feature type="compositionally biased region" description="Basic and acidic residues" evidence="1">
    <location>
        <begin position="135"/>
        <end position="145"/>
    </location>
</feature>
<dbReference type="AlphaFoldDB" id="A0A511DLH9"/>
<evidence type="ECO:0000313" key="3">
    <source>
        <dbReference type="Proteomes" id="UP000321685"/>
    </source>
</evidence>
<feature type="region of interest" description="Disordered" evidence="1">
    <location>
        <begin position="133"/>
        <end position="161"/>
    </location>
</feature>
<sequence length="192" mass="20967">MPAAMASDGDARGELRAAQPERAALDRVRAEDHPEQLGTTRAEQAGDPDDLALAHMQVDAAERTTGHAAQLEHRLAGDGRRRLRVDGLDGSPDDVLDELGLGQPCAGPRDDELAVAQHRHGVRDRQHLVDPVADQQDRLAGRGERAQGTQQQARLVRRQRRRRLVKHEDAVARRVDVLQRAGDGDHGLFGGP</sequence>
<feature type="region of interest" description="Disordered" evidence="1">
    <location>
        <begin position="1"/>
        <end position="48"/>
    </location>
</feature>
<proteinExistence type="predicted"/>